<name>A0A221URW8_9FLAO</name>
<dbReference type="EMBL" id="CP022515">
    <property type="protein sequence ID" value="ASO04084.1"/>
    <property type="molecule type" value="Genomic_DNA"/>
</dbReference>
<keyword evidence="1" id="KW-1133">Transmembrane helix</keyword>
<sequence length="359" mass="41831">MNNLINLTEEQKANIFTQTGVRADLPAFAIEKDWWVTEMLRIVFSLPYAEAFVFKGGTSLSKGYDLINRFSEDIDLAIDRTYFDMEGKLSRTQIKKLRKRSAKFISTELLGDIAEAIKKQKLPISSIGIEPFEDSDTDPLRIYVTYDPLTKQSEYLKPRILLEISCRSLREPCEDVSIQSIVDREFESAIFTNPTFAVRTVEPQRTFLEKIFLLHEEWQKDNIRVDRLSRHLYDLERLMDTDHAKKALKDEELFYHIAEHRRTFSPLKGIDYTRHIPSSIKIIPPDAVIKNYATDYKVMKESMFTGESLPWDAIVTRLTKLEERIRALDWLFYINNPFIINSNICHFIAIVVIIGFSIS</sequence>
<dbReference type="InterPro" id="IPR014942">
    <property type="entry name" value="AbiEii"/>
</dbReference>
<dbReference type="Gene3D" id="3.10.450.620">
    <property type="entry name" value="JHP933, nucleotidyltransferase-like core domain"/>
    <property type="match status" value="1"/>
</dbReference>
<protein>
    <submittedName>
        <fullName evidence="2">Nucleotidyl transferase AbiEii toxin, type IV TA system</fullName>
    </submittedName>
</protein>
<organism evidence="2 3">
    <name type="scientific">Arenibacter algicola</name>
    <dbReference type="NCBI Taxonomy" id="616991"/>
    <lineage>
        <taxon>Bacteria</taxon>
        <taxon>Pseudomonadati</taxon>
        <taxon>Bacteroidota</taxon>
        <taxon>Flavobacteriia</taxon>
        <taxon>Flavobacteriales</taxon>
        <taxon>Flavobacteriaceae</taxon>
        <taxon>Arenibacter</taxon>
    </lineage>
</organism>
<feature type="transmembrane region" description="Helical" evidence="1">
    <location>
        <begin position="338"/>
        <end position="358"/>
    </location>
</feature>
<evidence type="ECO:0000313" key="3">
    <source>
        <dbReference type="Proteomes" id="UP000204551"/>
    </source>
</evidence>
<evidence type="ECO:0000256" key="1">
    <source>
        <dbReference type="SAM" id="Phobius"/>
    </source>
</evidence>
<dbReference type="Pfam" id="PF08843">
    <property type="entry name" value="AbiEii"/>
    <property type="match status" value="1"/>
</dbReference>
<dbReference type="AlphaFoldDB" id="A0A221URW8"/>
<reference evidence="2 3" key="1">
    <citation type="submission" date="2017-07" db="EMBL/GenBank/DDBJ databases">
        <title>Genome Sequence of Arenibacter algicola Strain SMS7 Isolated from a culture of the Diatom Skeletonema marinoi.</title>
        <authorList>
            <person name="Topel M."/>
            <person name="Pinder M.I.M."/>
            <person name="Johansson O.N."/>
            <person name="Kourtchenko O."/>
            <person name="Godhe A."/>
            <person name="Clarke A.K."/>
        </authorList>
    </citation>
    <scope>NUCLEOTIDE SEQUENCE [LARGE SCALE GENOMIC DNA]</scope>
    <source>
        <strain evidence="2 3">SMS7</strain>
    </source>
</reference>
<gene>
    <name evidence="2" type="ORF">AREALGSMS7_00596</name>
</gene>
<dbReference type="KEGG" id="aalg:AREALGSMS7_00596"/>
<keyword evidence="2" id="KW-0808">Transferase</keyword>
<keyword evidence="1" id="KW-0472">Membrane</keyword>
<keyword evidence="1" id="KW-0812">Transmembrane</keyword>
<proteinExistence type="predicted"/>
<dbReference type="GO" id="GO:0016740">
    <property type="term" value="F:transferase activity"/>
    <property type="evidence" value="ECO:0007669"/>
    <property type="project" value="UniProtKB-KW"/>
</dbReference>
<dbReference type="Proteomes" id="UP000204551">
    <property type="component" value="Chromosome"/>
</dbReference>
<evidence type="ECO:0000313" key="2">
    <source>
        <dbReference type="EMBL" id="ASO04084.1"/>
    </source>
</evidence>
<accession>A0A221URW8</accession>
<dbReference type="RefSeq" id="WP_093977192.1">
    <property type="nucleotide sequence ID" value="NZ_CP022515.1"/>
</dbReference>